<dbReference type="InterPro" id="IPR000792">
    <property type="entry name" value="Tscrpt_reg_LuxR_C"/>
</dbReference>
<gene>
    <name evidence="2" type="ORF">GCM10010412_087030</name>
</gene>
<evidence type="ECO:0000313" key="3">
    <source>
        <dbReference type="Proteomes" id="UP001501666"/>
    </source>
</evidence>
<dbReference type="SMART" id="SM00421">
    <property type="entry name" value="HTH_LUXR"/>
    <property type="match status" value="1"/>
</dbReference>
<feature type="domain" description="HTH luxR-type" evidence="1">
    <location>
        <begin position="261"/>
        <end position="326"/>
    </location>
</feature>
<dbReference type="PRINTS" id="PR00038">
    <property type="entry name" value="HTHLUXR"/>
</dbReference>
<proteinExistence type="predicted"/>
<protein>
    <submittedName>
        <fullName evidence="2">LuxR family transcriptional regulator</fullName>
    </submittedName>
</protein>
<dbReference type="PANTHER" id="PTHR34293">
    <property type="entry name" value="HTH-TYPE TRANSCRIPTIONAL REGULATOR TRMBL2"/>
    <property type="match status" value="1"/>
</dbReference>
<accession>A0ABP6FK80</accession>
<dbReference type="EMBL" id="BAAATE010000039">
    <property type="protein sequence ID" value="GAA2694714.1"/>
    <property type="molecule type" value="Genomic_DNA"/>
</dbReference>
<dbReference type="InterPro" id="IPR051797">
    <property type="entry name" value="TrmB-like"/>
</dbReference>
<organism evidence="2 3">
    <name type="scientific">Nonomuraea recticatena</name>
    <dbReference type="NCBI Taxonomy" id="46178"/>
    <lineage>
        <taxon>Bacteria</taxon>
        <taxon>Bacillati</taxon>
        <taxon>Actinomycetota</taxon>
        <taxon>Actinomycetes</taxon>
        <taxon>Streptosporangiales</taxon>
        <taxon>Streptosporangiaceae</taxon>
        <taxon>Nonomuraea</taxon>
    </lineage>
</organism>
<dbReference type="PANTHER" id="PTHR34293:SF1">
    <property type="entry name" value="HTH-TYPE TRANSCRIPTIONAL REGULATOR TRMBL2"/>
    <property type="match status" value="1"/>
</dbReference>
<keyword evidence="3" id="KW-1185">Reference proteome</keyword>
<dbReference type="InterPro" id="IPR016032">
    <property type="entry name" value="Sig_transdc_resp-reg_C-effctor"/>
</dbReference>
<dbReference type="Gene3D" id="1.10.10.10">
    <property type="entry name" value="Winged helix-like DNA-binding domain superfamily/Winged helix DNA-binding domain"/>
    <property type="match status" value="2"/>
</dbReference>
<dbReference type="CDD" id="cd06170">
    <property type="entry name" value="LuxR_C_like"/>
    <property type="match status" value="1"/>
</dbReference>
<dbReference type="InterPro" id="IPR036388">
    <property type="entry name" value="WH-like_DNA-bd_sf"/>
</dbReference>
<name>A0ABP6FK80_9ACTN</name>
<reference evidence="3" key="1">
    <citation type="journal article" date="2019" name="Int. J. Syst. Evol. Microbiol.">
        <title>The Global Catalogue of Microorganisms (GCM) 10K type strain sequencing project: providing services to taxonomists for standard genome sequencing and annotation.</title>
        <authorList>
            <consortium name="The Broad Institute Genomics Platform"/>
            <consortium name="The Broad Institute Genome Sequencing Center for Infectious Disease"/>
            <person name="Wu L."/>
            <person name="Ma J."/>
        </authorList>
    </citation>
    <scope>NUCLEOTIDE SEQUENCE [LARGE SCALE GENOMIC DNA]</scope>
    <source>
        <strain evidence="3">JCM 6835</strain>
    </source>
</reference>
<evidence type="ECO:0000313" key="2">
    <source>
        <dbReference type="EMBL" id="GAA2694714.1"/>
    </source>
</evidence>
<comment type="caution">
    <text evidence="2">The sequence shown here is derived from an EMBL/GenBank/DDBJ whole genome shotgun (WGS) entry which is preliminary data.</text>
</comment>
<evidence type="ECO:0000259" key="1">
    <source>
        <dbReference type="PROSITE" id="PS50043"/>
    </source>
</evidence>
<dbReference type="Proteomes" id="UP001501666">
    <property type="component" value="Unassembled WGS sequence"/>
</dbReference>
<dbReference type="Pfam" id="PF00196">
    <property type="entry name" value="GerE"/>
    <property type="match status" value="1"/>
</dbReference>
<sequence length="328" mass="35812">MLEALGLDTLAENTYRLLLTNNDLDIEGIARELAVSPDEIRLALDRLAELALLRPSWESPGTLRPVQPDVGLQLLLERQQAELLRQQHQLAESRTAISQLVSEYSGPGMSGPSCEPLRGMDAIQARIEQLASRATAEVATFMPGGPQDAELIKAAMLIDQQVLERGVAIRTIALDSAHRHPGTLAYLRWLTEAGAQVRTAPALPLRMLIYDRRVALLPIDPHHSAAGAVQVTDRGTLTAVLALFEQFWAGAAPLDAEPAGPAGDDPGLSRQERELLRLLMAGLTDEGAGRQLGLSPRTIRRMMADIMKRLDARSRFEAGARAAERKWI</sequence>
<dbReference type="PROSITE" id="PS50043">
    <property type="entry name" value="HTH_LUXR_2"/>
    <property type="match status" value="1"/>
</dbReference>
<dbReference type="SUPFAM" id="SSF46894">
    <property type="entry name" value="C-terminal effector domain of the bipartite response regulators"/>
    <property type="match status" value="1"/>
</dbReference>